<gene>
    <name evidence="15" type="ORF">KP79_PYT05923</name>
</gene>
<protein>
    <recommendedName>
        <fullName evidence="4">RNA helicase</fullName>
        <ecNumber evidence="4">3.6.4.13</ecNumber>
    </recommendedName>
</protein>
<dbReference type="GO" id="GO:0003724">
    <property type="term" value="F:RNA helicase activity"/>
    <property type="evidence" value="ECO:0007669"/>
    <property type="project" value="UniProtKB-EC"/>
</dbReference>
<dbReference type="SMART" id="SM00487">
    <property type="entry name" value="DEXDc"/>
    <property type="match status" value="1"/>
</dbReference>
<evidence type="ECO:0000256" key="4">
    <source>
        <dbReference type="ARBA" id="ARBA00012552"/>
    </source>
</evidence>
<dbReference type="SUPFAM" id="SSF54928">
    <property type="entry name" value="RNA-binding domain, RBD"/>
    <property type="match status" value="1"/>
</dbReference>
<evidence type="ECO:0000259" key="13">
    <source>
        <dbReference type="PROSITE" id="PS51192"/>
    </source>
</evidence>
<dbReference type="Proteomes" id="UP000242188">
    <property type="component" value="Unassembled WGS sequence"/>
</dbReference>
<dbReference type="GO" id="GO:0005524">
    <property type="term" value="F:ATP binding"/>
    <property type="evidence" value="ECO:0007669"/>
    <property type="project" value="UniProtKB-KW"/>
</dbReference>
<dbReference type="InterPro" id="IPR050079">
    <property type="entry name" value="DEAD_box_RNA_helicase"/>
</dbReference>
<dbReference type="InterPro" id="IPR001650">
    <property type="entry name" value="Helicase_C-like"/>
</dbReference>
<dbReference type="SMART" id="SM00490">
    <property type="entry name" value="HELICc"/>
    <property type="match status" value="1"/>
</dbReference>
<evidence type="ECO:0000256" key="5">
    <source>
        <dbReference type="ARBA" id="ARBA00022490"/>
    </source>
</evidence>
<dbReference type="InterPro" id="IPR027417">
    <property type="entry name" value="P-loop_NTPase"/>
</dbReference>
<evidence type="ECO:0000256" key="8">
    <source>
        <dbReference type="ARBA" id="ARBA00022806"/>
    </source>
</evidence>
<keyword evidence="9" id="KW-0067">ATP-binding</keyword>
<evidence type="ECO:0000256" key="6">
    <source>
        <dbReference type="ARBA" id="ARBA00022741"/>
    </source>
</evidence>
<evidence type="ECO:0000313" key="15">
    <source>
        <dbReference type="EMBL" id="OWF45620.1"/>
    </source>
</evidence>
<name>A0A210QA47_MIZYE</name>
<evidence type="ECO:0000256" key="2">
    <source>
        <dbReference type="ARBA" id="ARBA00004604"/>
    </source>
</evidence>
<evidence type="ECO:0000313" key="16">
    <source>
        <dbReference type="Proteomes" id="UP000242188"/>
    </source>
</evidence>
<keyword evidence="16" id="KW-1185">Reference proteome</keyword>
<dbReference type="InterPro" id="IPR012562">
    <property type="entry name" value="GUCT"/>
</dbReference>
<accession>A0A210QA47</accession>
<dbReference type="PANTHER" id="PTHR47959">
    <property type="entry name" value="ATP-DEPENDENT RNA HELICASE RHLE-RELATED"/>
    <property type="match status" value="1"/>
</dbReference>
<comment type="caution">
    <text evidence="15">The sequence shown here is derived from an EMBL/GenBank/DDBJ whole genome shotgun (WGS) entry which is preliminary data.</text>
</comment>
<dbReference type="Pfam" id="PF26142">
    <property type="entry name" value="DD_DDX21-DDX50"/>
    <property type="match status" value="1"/>
</dbReference>
<dbReference type="GO" id="GO:0016787">
    <property type="term" value="F:hydrolase activity"/>
    <property type="evidence" value="ECO:0007669"/>
    <property type="project" value="UniProtKB-KW"/>
</dbReference>
<dbReference type="CDD" id="cd18787">
    <property type="entry name" value="SF2_C_DEAD"/>
    <property type="match status" value="1"/>
</dbReference>
<dbReference type="CDD" id="cd12937">
    <property type="entry name" value="GUCT_RH7_like"/>
    <property type="match status" value="1"/>
</dbReference>
<dbReference type="GO" id="GO:0005829">
    <property type="term" value="C:cytosol"/>
    <property type="evidence" value="ECO:0007669"/>
    <property type="project" value="TreeGrafter"/>
</dbReference>
<feature type="region of interest" description="Disordered" evidence="12">
    <location>
        <begin position="1"/>
        <end position="95"/>
    </location>
</feature>
<dbReference type="OrthoDB" id="4255at2759"/>
<dbReference type="PANTHER" id="PTHR47959:SF19">
    <property type="entry name" value="NUCLEOLAR RNA HELICASE 2-A"/>
    <property type="match status" value="1"/>
</dbReference>
<dbReference type="AlphaFoldDB" id="A0A210QA47"/>
<feature type="compositionally biased region" description="Polar residues" evidence="12">
    <location>
        <begin position="57"/>
        <end position="71"/>
    </location>
</feature>
<keyword evidence="5" id="KW-0963">Cytoplasm</keyword>
<dbReference type="Pfam" id="PF00270">
    <property type="entry name" value="DEAD"/>
    <property type="match status" value="1"/>
</dbReference>
<dbReference type="EC" id="3.6.4.13" evidence="4"/>
<feature type="domain" description="Helicase ATP-binding" evidence="13">
    <location>
        <begin position="120"/>
        <end position="299"/>
    </location>
</feature>
<feature type="region of interest" description="Disordered" evidence="12">
    <location>
        <begin position="611"/>
        <end position="691"/>
    </location>
</feature>
<keyword evidence="8 15" id="KW-0347">Helicase</keyword>
<evidence type="ECO:0000256" key="10">
    <source>
        <dbReference type="ARBA" id="ARBA00022884"/>
    </source>
</evidence>
<evidence type="ECO:0000256" key="12">
    <source>
        <dbReference type="SAM" id="MobiDB-lite"/>
    </source>
</evidence>
<keyword evidence="7" id="KW-0378">Hydrolase</keyword>
<feature type="compositionally biased region" description="Gly residues" evidence="12">
    <location>
        <begin position="656"/>
        <end position="670"/>
    </location>
</feature>
<organism evidence="15 16">
    <name type="scientific">Mizuhopecten yessoensis</name>
    <name type="common">Japanese scallop</name>
    <name type="synonym">Patinopecten yessoensis</name>
    <dbReference type="NCBI Taxonomy" id="6573"/>
    <lineage>
        <taxon>Eukaryota</taxon>
        <taxon>Metazoa</taxon>
        <taxon>Spiralia</taxon>
        <taxon>Lophotrochozoa</taxon>
        <taxon>Mollusca</taxon>
        <taxon>Bivalvia</taxon>
        <taxon>Autobranchia</taxon>
        <taxon>Pteriomorphia</taxon>
        <taxon>Pectinida</taxon>
        <taxon>Pectinoidea</taxon>
        <taxon>Pectinidae</taxon>
        <taxon>Mizuhopecten</taxon>
    </lineage>
</organism>
<dbReference type="InterPro" id="IPR059027">
    <property type="entry name" value="DD_DDX21-DDX50"/>
</dbReference>
<evidence type="ECO:0000256" key="1">
    <source>
        <dbReference type="ARBA" id="ARBA00004496"/>
    </source>
</evidence>
<dbReference type="GO" id="GO:0003723">
    <property type="term" value="F:RNA binding"/>
    <property type="evidence" value="ECO:0007669"/>
    <property type="project" value="UniProtKB-KW"/>
</dbReference>
<dbReference type="InterPro" id="IPR011545">
    <property type="entry name" value="DEAD/DEAH_box_helicase_dom"/>
</dbReference>
<dbReference type="Pfam" id="PF08152">
    <property type="entry name" value="GUCT"/>
    <property type="match status" value="1"/>
</dbReference>
<keyword evidence="10" id="KW-0694">RNA-binding</keyword>
<dbReference type="Gene3D" id="3.40.50.300">
    <property type="entry name" value="P-loop containing nucleotide triphosphate hydrolases"/>
    <property type="match status" value="2"/>
</dbReference>
<dbReference type="Pfam" id="PF00271">
    <property type="entry name" value="Helicase_C"/>
    <property type="match status" value="1"/>
</dbReference>
<evidence type="ECO:0000256" key="9">
    <source>
        <dbReference type="ARBA" id="ARBA00022840"/>
    </source>
</evidence>
<proteinExistence type="inferred from homology"/>
<keyword evidence="6" id="KW-0547">Nucleotide-binding</keyword>
<feature type="compositionally biased region" description="Basic residues" evidence="12">
    <location>
        <begin position="14"/>
        <end position="30"/>
    </location>
</feature>
<comment type="similarity">
    <text evidence="3">Belongs to the DEAD box helicase family. DDX21/DDX50 subfamily.</text>
</comment>
<feature type="compositionally biased region" description="Basic and acidic residues" evidence="12">
    <location>
        <begin position="42"/>
        <end position="55"/>
    </location>
</feature>
<dbReference type="PROSITE" id="PS51192">
    <property type="entry name" value="HELICASE_ATP_BIND_1"/>
    <property type="match status" value="1"/>
</dbReference>
<comment type="subcellular location">
    <subcellularLocation>
        <location evidence="1">Cytoplasm</location>
    </subcellularLocation>
    <subcellularLocation>
        <location evidence="2">Nucleus</location>
        <location evidence="2">Nucleolus</location>
    </subcellularLocation>
</comment>
<dbReference type="PROSITE" id="PS51194">
    <property type="entry name" value="HELICASE_CTER"/>
    <property type="match status" value="1"/>
</dbReference>
<dbReference type="SUPFAM" id="SSF52540">
    <property type="entry name" value="P-loop containing nucleoside triphosphate hydrolases"/>
    <property type="match status" value="1"/>
</dbReference>
<evidence type="ECO:0000256" key="11">
    <source>
        <dbReference type="ARBA" id="ARBA00023242"/>
    </source>
</evidence>
<dbReference type="InterPro" id="IPR035979">
    <property type="entry name" value="RBD_domain_sf"/>
</dbReference>
<evidence type="ECO:0000259" key="14">
    <source>
        <dbReference type="PROSITE" id="PS51194"/>
    </source>
</evidence>
<feature type="compositionally biased region" description="Gly residues" evidence="12">
    <location>
        <begin position="628"/>
        <end position="648"/>
    </location>
</feature>
<dbReference type="Gene3D" id="3.30.70.2280">
    <property type="match status" value="1"/>
</dbReference>
<feature type="domain" description="Helicase C-terminal" evidence="14">
    <location>
        <begin position="330"/>
        <end position="476"/>
    </location>
</feature>
<evidence type="ECO:0000256" key="3">
    <source>
        <dbReference type="ARBA" id="ARBA00006517"/>
    </source>
</evidence>
<feature type="compositionally biased region" description="Basic and acidic residues" evidence="12">
    <location>
        <begin position="1"/>
        <end position="13"/>
    </location>
</feature>
<evidence type="ECO:0000256" key="7">
    <source>
        <dbReference type="ARBA" id="ARBA00022801"/>
    </source>
</evidence>
<dbReference type="EMBL" id="NEDP02004422">
    <property type="protein sequence ID" value="OWF45620.1"/>
    <property type="molecule type" value="Genomic_DNA"/>
</dbReference>
<reference evidence="15 16" key="1">
    <citation type="journal article" date="2017" name="Nat. Ecol. Evol.">
        <title>Scallop genome provides insights into evolution of bilaterian karyotype and development.</title>
        <authorList>
            <person name="Wang S."/>
            <person name="Zhang J."/>
            <person name="Jiao W."/>
            <person name="Li J."/>
            <person name="Xun X."/>
            <person name="Sun Y."/>
            <person name="Guo X."/>
            <person name="Huan P."/>
            <person name="Dong B."/>
            <person name="Zhang L."/>
            <person name="Hu X."/>
            <person name="Sun X."/>
            <person name="Wang J."/>
            <person name="Zhao C."/>
            <person name="Wang Y."/>
            <person name="Wang D."/>
            <person name="Huang X."/>
            <person name="Wang R."/>
            <person name="Lv J."/>
            <person name="Li Y."/>
            <person name="Zhang Z."/>
            <person name="Liu B."/>
            <person name="Lu W."/>
            <person name="Hui Y."/>
            <person name="Liang J."/>
            <person name="Zhou Z."/>
            <person name="Hou R."/>
            <person name="Li X."/>
            <person name="Liu Y."/>
            <person name="Li H."/>
            <person name="Ning X."/>
            <person name="Lin Y."/>
            <person name="Zhao L."/>
            <person name="Xing Q."/>
            <person name="Dou J."/>
            <person name="Li Y."/>
            <person name="Mao J."/>
            <person name="Guo H."/>
            <person name="Dou H."/>
            <person name="Li T."/>
            <person name="Mu C."/>
            <person name="Jiang W."/>
            <person name="Fu Q."/>
            <person name="Fu X."/>
            <person name="Miao Y."/>
            <person name="Liu J."/>
            <person name="Yu Q."/>
            <person name="Li R."/>
            <person name="Liao H."/>
            <person name="Li X."/>
            <person name="Kong Y."/>
            <person name="Jiang Z."/>
            <person name="Chourrout D."/>
            <person name="Li R."/>
            <person name="Bao Z."/>
        </authorList>
    </citation>
    <scope>NUCLEOTIDE SEQUENCE [LARGE SCALE GENOMIC DNA]</scope>
    <source>
        <strain evidence="15 16">PY_sf001</strain>
    </source>
</reference>
<dbReference type="STRING" id="6573.A0A210QA47"/>
<dbReference type="GO" id="GO:0005730">
    <property type="term" value="C:nucleolus"/>
    <property type="evidence" value="ECO:0007669"/>
    <property type="project" value="UniProtKB-SubCell"/>
</dbReference>
<dbReference type="InterPro" id="IPR014001">
    <property type="entry name" value="Helicase_ATP-bd"/>
</dbReference>
<keyword evidence="11" id="KW-0539">Nucleus</keyword>
<sequence>MKVEVKEKKEKKMKDKTKKDSKKSKDKSKKISKEEDEENCSPEEKVEDKAAKDESTVENGTATNGLNGNQNGKEESDPEPELTQEQKDGAFSNFRISPGTVTKLKAKGINYLFPIQSQTFNYVYDGEDVIAQARTGTGKTLSFALPLVERLQENHTNKRGRPPKVLVMAPTRELAKQVCNDFESVGDKISTFCIYGGTPYYPQENAIRSGLDVLVGTPGRILDHVEKGNLDFSTLEYVVLDEVDMMLDMGFADSVDKIINSAYVNKDASSKPQTLLFTATLPPWVYETAKKYMDVNNIKKVNLVGTQESRTSTTVEHMAIKCSYHDRAGTIGNVVSVYSGEHGRAMIFCQTKRDADELAVSPLIKQDGHVLHGDIPQAKRESVLKMFKESKYKVLITTDVAARGLDVPEVDLVIQCNPPKDVDSYIHRSGRTGRAGRSGVCVCFYKPQEEHDLAWVETKARIKFKKVGGPTTADVIKASAGDAAKSLAMVTDETLQYFRESAENLIAERGAVEALSAALAVMSGSKSIVPRSLLLNKEGYTTYIYKSNMEMRGMTYAWRALERQLQEETKEKIKGMRFCKDHTSVVFDMPQDCDDYIASTWVDTDRDSLTKATELPEMDEPTYSTSFGRGGGRGGGRGRGFGGRGFGGRGRDQGRGSPGGRGGGGGGFRGGFNKRRIDVDGAPQNKKMKFD</sequence>